<feature type="chain" id="PRO_5012377225" evidence="1">
    <location>
        <begin position="24"/>
        <end position="400"/>
    </location>
</feature>
<dbReference type="Proteomes" id="UP000217276">
    <property type="component" value="Chromosome"/>
</dbReference>
<gene>
    <name evidence="2" type="ORF">CGC53_02360</name>
</gene>
<dbReference type="RefSeq" id="WP_095913163.1">
    <property type="nucleotide sequence ID" value="NZ_CAUUPF010000010.1"/>
</dbReference>
<organism evidence="2 3">
    <name type="scientific">Capnocytophaga leadbetteri</name>
    <dbReference type="NCBI Taxonomy" id="327575"/>
    <lineage>
        <taxon>Bacteria</taxon>
        <taxon>Pseudomonadati</taxon>
        <taxon>Bacteroidota</taxon>
        <taxon>Flavobacteriia</taxon>
        <taxon>Flavobacteriales</taxon>
        <taxon>Flavobacteriaceae</taxon>
        <taxon>Capnocytophaga</taxon>
    </lineage>
</organism>
<sequence length="400" mass="43756">MKLQFLVPAVMAGMMLFSTSCKKDDTPDTPQASSVKEVKELNASSQTEWTYFSFSEGKQVAVTNPRTSNNWDIAFNRYNVKTNGGTSGIGGVEVVNTGSKDFDAVTQYPAVGYQKDEEVTTYGKPKEGQTTPTVITNSVNKAITGTVMNPDPKGFYNYTPPAQGSNAPHINLTKYVYVLKTTKGEYVKLQITEYTNSKGETGYLTFKYDTLTSQAPVEKVSLTFTKAAAEVQLDATTDWQYFSLASGSVVSATQSNTTSWDIAFKGYYVKLNGGVSGKGKGEALKTESKDFETVKETIVVGFEKDKEVTFKAMGGKETKENVSPVLTGGFGSTTGTINISPANMKVWGSVYAPNKWVYIIKTADGKYAKVQVTDFYKEVNGKKVENFPKLKYQLSDTQSK</sequence>
<protein>
    <submittedName>
        <fullName evidence="2">Heme-binding protein HmuY</fullName>
    </submittedName>
</protein>
<keyword evidence="3" id="KW-1185">Reference proteome</keyword>
<dbReference type="EMBL" id="CP022384">
    <property type="protein sequence ID" value="ATA81272.1"/>
    <property type="molecule type" value="Genomic_DNA"/>
</dbReference>
<name>A0A250F810_9FLAO</name>
<keyword evidence="1" id="KW-0732">Signal</keyword>
<evidence type="ECO:0000313" key="2">
    <source>
        <dbReference type="EMBL" id="ATA81272.1"/>
    </source>
</evidence>
<evidence type="ECO:0000313" key="3">
    <source>
        <dbReference type="Proteomes" id="UP000217276"/>
    </source>
</evidence>
<dbReference type="CDD" id="cd12105">
    <property type="entry name" value="HmuY"/>
    <property type="match status" value="2"/>
</dbReference>
<dbReference type="KEGG" id="clk:CGC53_02360"/>
<dbReference type="InterPro" id="IPR025921">
    <property type="entry name" value="HmuY"/>
</dbReference>
<dbReference type="Pfam" id="PF14064">
    <property type="entry name" value="HmuY"/>
    <property type="match status" value="2"/>
</dbReference>
<dbReference type="AlphaFoldDB" id="A0A250F810"/>
<reference evidence="3" key="1">
    <citation type="submission" date="2017-06" db="EMBL/GenBank/DDBJ databases">
        <title>Capnocytophaga spp. assemblies.</title>
        <authorList>
            <person name="Gulvik C.A."/>
        </authorList>
    </citation>
    <scope>NUCLEOTIDE SEQUENCE [LARGE SCALE GENOMIC DNA]</scope>
    <source>
        <strain evidence="3">H6253</strain>
    </source>
</reference>
<proteinExistence type="predicted"/>
<dbReference type="PROSITE" id="PS51257">
    <property type="entry name" value="PROKAR_LIPOPROTEIN"/>
    <property type="match status" value="1"/>
</dbReference>
<feature type="signal peptide" evidence="1">
    <location>
        <begin position="1"/>
        <end position="23"/>
    </location>
</feature>
<evidence type="ECO:0000256" key="1">
    <source>
        <dbReference type="SAM" id="SignalP"/>
    </source>
</evidence>
<accession>A0A250F810</accession>